<keyword evidence="10" id="KW-1185">Reference proteome</keyword>
<sequence length="459" mass="54218">MPLSYNWQRTKNVPYNLFGNKMLNRVLFQRMDNSPLIIFRIFFGILISLESFGAIATGWVKRNLIDPTHFFPFIDFEWLHPIPGNGMYYYFVIMGILGICIALGLKYRVSMIAFTFMWSATYLMQKTAYNNHYYLLILISLLMCFFPAHRSRSVDVKLNPTLEANSMFAYVKWFIVLQLLIVYTYASIAKMYGDWLDFSMIKVLMQPRKDYWLVGELLQQLWVHKIIGVAGIVFDLLIIPALLYKKTRKTAFILSIFFHLFNSIVFQIGIFPYLALAFSVFFFDPETIRSIFFKSKTPYVPTVLSSPNYRNGLLMVAGLYFLFQVLLPVRHYIIEDDVLWTEEGHRMSWRMMLRSRTGKGNFMAIDEHTNEIYRIDPKNYLTKAQLRKVYSYPDFAWQFAQYIKNNFKKDNKDVAIFLKNSEISINGKPYKPFIDPKTNLAKERWKPFKHHTWILPSNP</sequence>
<gene>
    <name evidence="9" type="ORF">SAMN04488009_0616</name>
</gene>
<evidence type="ECO:0000256" key="6">
    <source>
        <dbReference type="ARBA" id="ARBA00023239"/>
    </source>
</evidence>
<evidence type="ECO:0000256" key="5">
    <source>
        <dbReference type="ARBA" id="ARBA00023157"/>
    </source>
</evidence>
<evidence type="ECO:0000313" key="9">
    <source>
        <dbReference type="EMBL" id="SNR27253.1"/>
    </source>
</evidence>
<evidence type="ECO:0000256" key="1">
    <source>
        <dbReference type="ARBA" id="ARBA00004127"/>
    </source>
</evidence>
<keyword evidence="6" id="KW-0456">Lyase</keyword>
<dbReference type="InterPro" id="IPR011020">
    <property type="entry name" value="HTTM-like"/>
</dbReference>
<feature type="transmembrane region" description="Helical" evidence="7">
    <location>
        <begin position="222"/>
        <end position="244"/>
    </location>
</feature>
<evidence type="ECO:0000313" key="10">
    <source>
        <dbReference type="Proteomes" id="UP000198337"/>
    </source>
</evidence>
<evidence type="ECO:0000256" key="2">
    <source>
        <dbReference type="ARBA" id="ARBA00022692"/>
    </source>
</evidence>
<dbReference type="Pfam" id="PF22777">
    <property type="entry name" value="VKGC_lumenal_dom"/>
    <property type="match status" value="1"/>
</dbReference>
<feature type="transmembrane region" description="Helical" evidence="7">
    <location>
        <begin position="87"/>
        <end position="104"/>
    </location>
</feature>
<dbReference type="Proteomes" id="UP000198337">
    <property type="component" value="Unassembled WGS sequence"/>
</dbReference>
<organism evidence="9 10">
    <name type="scientific">Maribacter sedimenticola</name>
    <dbReference type="NCBI Taxonomy" id="228956"/>
    <lineage>
        <taxon>Bacteria</taxon>
        <taxon>Pseudomonadati</taxon>
        <taxon>Bacteroidota</taxon>
        <taxon>Flavobacteriia</taxon>
        <taxon>Flavobacteriales</taxon>
        <taxon>Flavobacteriaceae</taxon>
        <taxon>Maribacter</taxon>
    </lineage>
</organism>
<proteinExistence type="predicted"/>
<dbReference type="InterPro" id="IPR053934">
    <property type="entry name" value="HTTM_dom"/>
</dbReference>
<comment type="caution">
    <text evidence="9">The sequence shown here is derived from an EMBL/GenBank/DDBJ whole genome shotgun (WGS) entry which is preliminary data.</text>
</comment>
<feature type="transmembrane region" description="Helical" evidence="7">
    <location>
        <begin position="131"/>
        <end position="148"/>
    </location>
</feature>
<dbReference type="PANTHER" id="PTHR12639:SF7">
    <property type="entry name" value="HTTM DOMAIN-CONTAINING PROTEIN"/>
    <property type="match status" value="1"/>
</dbReference>
<dbReference type="Pfam" id="PF05090">
    <property type="entry name" value="HTTM"/>
    <property type="match status" value="1"/>
</dbReference>
<evidence type="ECO:0000256" key="4">
    <source>
        <dbReference type="ARBA" id="ARBA00023136"/>
    </source>
</evidence>
<evidence type="ECO:0000256" key="3">
    <source>
        <dbReference type="ARBA" id="ARBA00022989"/>
    </source>
</evidence>
<keyword evidence="3 7" id="KW-1133">Transmembrane helix</keyword>
<feature type="transmembrane region" description="Helical" evidence="7">
    <location>
        <begin position="309"/>
        <end position="327"/>
    </location>
</feature>
<feature type="domain" description="HTTM-like" evidence="8">
    <location>
        <begin position="28"/>
        <end position="287"/>
    </location>
</feature>
<dbReference type="InterPro" id="IPR053935">
    <property type="entry name" value="VKGC_lumenal_dom"/>
</dbReference>
<keyword evidence="2 7" id="KW-0812">Transmembrane</keyword>
<accession>A0ABY1SCX5</accession>
<evidence type="ECO:0000259" key="8">
    <source>
        <dbReference type="SMART" id="SM00752"/>
    </source>
</evidence>
<feature type="transmembrane region" description="Helical" evidence="7">
    <location>
        <begin position="256"/>
        <end position="283"/>
    </location>
</feature>
<feature type="transmembrane region" description="Helical" evidence="7">
    <location>
        <begin position="169"/>
        <end position="188"/>
    </location>
</feature>
<name>A0ABY1SCX5_9FLAO</name>
<dbReference type="PANTHER" id="PTHR12639">
    <property type="entry name" value="VITAMIN K-DEPENDENT GAMMA-CARBOXYLASE"/>
    <property type="match status" value="1"/>
</dbReference>
<protein>
    <submittedName>
        <fullName evidence="9">Vitamin K-dependent gamma-carboxylase</fullName>
    </submittedName>
</protein>
<reference evidence="9 10" key="1">
    <citation type="submission" date="2017-06" db="EMBL/GenBank/DDBJ databases">
        <authorList>
            <person name="Varghese N."/>
            <person name="Submissions S."/>
        </authorList>
    </citation>
    <scope>NUCLEOTIDE SEQUENCE [LARGE SCALE GENOMIC DNA]</scope>
    <source>
        <strain evidence="9 10">DSM 19840</strain>
    </source>
</reference>
<comment type="subcellular location">
    <subcellularLocation>
        <location evidence="1">Endomembrane system</location>
        <topology evidence="1">Multi-pass membrane protein</topology>
    </subcellularLocation>
</comment>
<feature type="transmembrane region" description="Helical" evidence="7">
    <location>
        <begin position="37"/>
        <end position="60"/>
    </location>
</feature>
<dbReference type="EMBL" id="FZNV01000001">
    <property type="protein sequence ID" value="SNR27253.1"/>
    <property type="molecule type" value="Genomic_DNA"/>
</dbReference>
<evidence type="ECO:0000256" key="7">
    <source>
        <dbReference type="SAM" id="Phobius"/>
    </source>
</evidence>
<dbReference type="InterPro" id="IPR007782">
    <property type="entry name" value="VKG_COase"/>
</dbReference>
<keyword evidence="5" id="KW-1015">Disulfide bond</keyword>
<keyword evidence="4 7" id="KW-0472">Membrane</keyword>
<dbReference type="SMART" id="SM00752">
    <property type="entry name" value="HTTM"/>
    <property type="match status" value="1"/>
</dbReference>